<reference evidence="1 2" key="1">
    <citation type="submission" date="2024-08" db="EMBL/GenBank/DDBJ databases">
        <authorList>
            <person name="Feng Z."/>
            <person name="Ronholm J."/>
        </authorList>
    </citation>
    <scope>NUCLEOTIDE SEQUENCE [LARGE SCALE GENOMIC DNA]</scope>
    <source>
        <strain evidence="1 2">4-AB0-8</strain>
    </source>
</reference>
<sequence length="335" mass="38901">MKFETDACSPVIGDLLYELEVASWVKLADQVARRIYSSLKSKSNIKLRLSGKLRVLLQALNSELPIDIDNFYKEAIRKIYTSSCVFNAILECRLSFNGSIDFEKLFFDTLLDRIGSKGFHNSFKLEEKIHKRKSESLYNYIYDLKVAHNKIMIVRLDLYYHQELIQSISSQQNVVDDWNRLLTFARKSFKESCLGYAMKVEFGNDRGVHVHSIFIFNASNLMNDVNVARSLGHHWVKDVVPGIGRYFNCNEKKYCERYEWRSVGNFIKIDEEFQNGLKAMSDYVTKPDPLPRVVVHGLKKQFRKGEINDRKKERVRRRKEVLSALSDGNGSAPVF</sequence>
<evidence type="ECO:0008006" key="3">
    <source>
        <dbReference type="Google" id="ProtNLM"/>
    </source>
</evidence>
<dbReference type="EMBL" id="JBGJLR010000007">
    <property type="protein sequence ID" value="MEZ2739544.1"/>
    <property type="molecule type" value="Genomic_DNA"/>
</dbReference>
<keyword evidence="2" id="KW-1185">Reference proteome</keyword>
<gene>
    <name evidence="1" type="ORF">ACBP88_08760</name>
</gene>
<name>A0ABV4IF60_9BURK</name>
<proteinExistence type="predicted"/>
<organism evidence="1 2">
    <name type="scientific">Comamonas jiangduensis</name>
    <dbReference type="NCBI Taxonomy" id="1194168"/>
    <lineage>
        <taxon>Bacteria</taxon>
        <taxon>Pseudomonadati</taxon>
        <taxon>Pseudomonadota</taxon>
        <taxon>Betaproteobacteria</taxon>
        <taxon>Burkholderiales</taxon>
        <taxon>Comamonadaceae</taxon>
        <taxon>Comamonas</taxon>
    </lineage>
</organism>
<evidence type="ECO:0000313" key="2">
    <source>
        <dbReference type="Proteomes" id="UP001567350"/>
    </source>
</evidence>
<evidence type="ECO:0000313" key="1">
    <source>
        <dbReference type="EMBL" id="MEZ2739544.1"/>
    </source>
</evidence>
<dbReference type="Proteomes" id="UP001567350">
    <property type="component" value="Unassembled WGS sequence"/>
</dbReference>
<accession>A0ABV4IF60</accession>
<comment type="caution">
    <text evidence="1">The sequence shown here is derived from an EMBL/GenBank/DDBJ whole genome shotgun (WGS) entry which is preliminary data.</text>
</comment>
<dbReference type="RefSeq" id="WP_370892134.1">
    <property type="nucleotide sequence ID" value="NZ_JBGJLR010000007.1"/>
</dbReference>
<protein>
    <recommendedName>
        <fullName evidence="3">Inovirus Gp2 family protein</fullName>
    </recommendedName>
</protein>